<dbReference type="InterPro" id="IPR013525">
    <property type="entry name" value="ABC2_TM"/>
</dbReference>
<dbReference type="PANTHER" id="PTHR48041:SF139">
    <property type="entry name" value="PROTEIN SCARLET"/>
    <property type="match status" value="1"/>
</dbReference>
<evidence type="ECO:0000313" key="8">
    <source>
        <dbReference type="EMBL" id="GHP03586.1"/>
    </source>
</evidence>
<accession>A0A830H8K1</accession>
<evidence type="ECO:0000256" key="4">
    <source>
        <dbReference type="ARBA" id="ARBA00022989"/>
    </source>
</evidence>
<dbReference type="InterPro" id="IPR050352">
    <property type="entry name" value="ABCG_transporters"/>
</dbReference>
<evidence type="ECO:0000256" key="1">
    <source>
        <dbReference type="ARBA" id="ARBA00004141"/>
    </source>
</evidence>
<dbReference type="OrthoDB" id="66620at2759"/>
<keyword evidence="2" id="KW-0813">Transport</keyword>
<dbReference type="AlphaFoldDB" id="A0A830H8K1"/>
<proteinExistence type="predicted"/>
<keyword evidence="9" id="KW-1185">Reference proteome</keyword>
<keyword evidence="4 6" id="KW-1133">Transmembrane helix</keyword>
<dbReference type="PANTHER" id="PTHR48041">
    <property type="entry name" value="ABC TRANSPORTER G FAMILY MEMBER 28"/>
    <property type="match status" value="1"/>
</dbReference>
<dbReference type="GO" id="GO:0140359">
    <property type="term" value="F:ABC-type transporter activity"/>
    <property type="evidence" value="ECO:0007669"/>
    <property type="project" value="InterPro"/>
</dbReference>
<evidence type="ECO:0000256" key="5">
    <source>
        <dbReference type="ARBA" id="ARBA00023136"/>
    </source>
</evidence>
<dbReference type="EMBL" id="BNJQ01000005">
    <property type="protein sequence ID" value="GHP03586.1"/>
    <property type="molecule type" value="Genomic_DNA"/>
</dbReference>
<keyword evidence="5 6" id="KW-0472">Membrane</keyword>
<evidence type="ECO:0000256" key="2">
    <source>
        <dbReference type="ARBA" id="ARBA00022448"/>
    </source>
</evidence>
<evidence type="ECO:0000256" key="6">
    <source>
        <dbReference type="SAM" id="Phobius"/>
    </source>
</evidence>
<evidence type="ECO:0000313" key="9">
    <source>
        <dbReference type="Proteomes" id="UP000660262"/>
    </source>
</evidence>
<evidence type="ECO:0000259" key="7">
    <source>
        <dbReference type="Pfam" id="PF01061"/>
    </source>
</evidence>
<comment type="subcellular location">
    <subcellularLocation>
        <location evidence="1">Membrane</location>
        <topology evidence="1">Multi-pass membrane protein</topology>
    </subcellularLocation>
</comment>
<organism evidence="8 9">
    <name type="scientific">Pycnococcus provasolii</name>
    <dbReference type="NCBI Taxonomy" id="41880"/>
    <lineage>
        <taxon>Eukaryota</taxon>
        <taxon>Viridiplantae</taxon>
        <taxon>Chlorophyta</taxon>
        <taxon>Pseudoscourfieldiophyceae</taxon>
        <taxon>Pseudoscourfieldiales</taxon>
        <taxon>Pycnococcaceae</taxon>
        <taxon>Pycnococcus</taxon>
    </lineage>
</organism>
<feature type="transmembrane region" description="Helical" evidence="6">
    <location>
        <begin position="227"/>
        <end position="251"/>
    </location>
</feature>
<protein>
    <recommendedName>
        <fullName evidence="7">ABC-2 type transporter transmembrane domain-containing protein</fullName>
    </recommendedName>
</protein>
<keyword evidence="3 6" id="KW-0812">Transmembrane</keyword>
<dbReference type="Pfam" id="PF01061">
    <property type="entry name" value="ABC2_membrane"/>
    <property type="match status" value="1"/>
</dbReference>
<dbReference type="Proteomes" id="UP000660262">
    <property type="component" value="Unassembled WGS sequence"/>
</dbReference>
<comment type="caution">
    <text evidence="8">The sequence shown here is derived from an EMBL/GenBank/DDBJ whole genome shotgun (WGS) entry which is preliminary data.</text>
</comment>
<feature type="transmembrane region" description="Helical" evidence="6">
    <location>
        <begin position="118"/>
        <end position="139"/>
    </location>
</feature>
<evidence type="ECO:0000256" key="3">
    <source>
        <dbReference type="ARBA" id="ARBA00022692"/>
    </source>
</evidence>
<feature type="transmembrane region" description="Helical" evidence="6">
    <location>
        <begin position="391"/>
        <end position="410"/>
    </location>
</feature>
<reference evidence="8" key="1">
    <citation type="submission" date="2020-10" db="EMBL/GenBank/DDBJ databases">
        <title>Unveiling of a novel bifunctional photoreceptor, Dualchrome1, isolated from a cosmopolitan green alga.</title>
        <authorList>
            <person name="Suzuki S."/>
            <person name="Kawachi M."/>
        </authorList>
    </citation>
    <scope>NUCLEOTIDE SEQUENCE</scope>
    <source>
        <strain evidence="8">NIES 2893</strain>
    </source>
</reference>
<feature type="domain" description="ABC-2 type transporter transmembrane" evidence="7">
    <location>
        <begin position="99"/>
        <end position="308"/>
    </location>
</feature>
<gene>
    <name evidence="8" type="ORF">PPROV_000234100</name>
</gene>
<feature type="transmembrane region" description="Helical" evidence="6">
    <location>
        <begin position="257"/>
        <end position="278"/>
    </location>
</feature>
<feature type="transmembrane region" description="Helical" evidence="6">
    <location>
        <begin position="191"/>
        <end position="215"/>
    </location>
</feature>
<dbReference type="GO" id="GO:0016020">
    <property type="term" value="C:membrane"/>
    <property type="evidence" value="ECO:0007669"/>
    <property type="project" value="UniProtKB-SubCell"/>
</dbReference>
<name>A0A830H8K1_9CHLO</name>
<sequence>MVLSDGRIAYAGPAESAITYFADMGFPAPEHSNPADFFLNLVNREFTDPNSVDKLLDMWVSAESKYGSESNLKALDDSDDAVAADNDNSSLYRTGLFSQIGTLLRRQSLLIGRDPTLYVGRMVMFLFSCAFFAVIYIQARKRVQEQALYRLFLLMWFIGVPSSLGVIAVFAMNLEFNAIKREVKDGMVRPVAYFISNAILQLPLCFVMGIFAMSVPGYGIAGFNGEAYLAFLCVYSLTLWSFECMAQFFSIQFDNPLLGMLMYMNMWFSAFLFAGVMVPEEDVIWPFRAFCYSLPLRWSLTGMAKVEFSGTTFRGAVPYHAGDENSTDASLRFPYGEEDPWTTAEISKGFKCDPNVPMLACNGYTGDQVLDSIGQNYKSIGSENNVFRDTMFIVIIGIVFKLQFLVFMVMKLKSAKPPVPENALKAA</sequence>
<feature type="transmembrane region" description="Helical" evidence="6">
    <location>
        <begin position="151"/>
        <end position="171"/>
    </location>
</feature>